<dbReference type="InterPro" id="IPR002772">
    <property type="entry name" value="Glyco_hydro_3_C"/>
</dbReference>
<dbReference type="InterPro" id="IPR036962">
    <property type="entry name" value="Glyco_hydro_3_N_sf"/>
</dbReference>
<dbReference type="Pfam" id="PF00933">
    <property type="entry name" value="Glyco_hydro_3"/>
    <property type="match status" value="1"/>
</dbReference>
<dbReference type="Gene3D" id="3.20.20.300">
    <property type="entry name" value="Glycoside hydrolase, family 3, N-terminal domain"/>
    <property type="match status" value="1"/>
</dbReference>
<organism evidence="6">
    <name type="scientific">Telmatobacter sp. DSM 110680</name>
    <dbReference type="NCBI Taxonomy" id="3036704"/>
    <lineage>
        <taxon>Bacteria</taxon>
        <taxon>Pseudomonadati</taxon>
        <taxon>Acidobacteriota</taxon>
        <taxon>Terriglobia</taxon>
        <taxon>Terriglobales</taxon>
        <taxon>Acidobacteriaceae</taxon>
        <taxon>Telmatobacter</taxon>
    </lineage>
</organism>
<evidence type="ECO:0000313" key="6">
    <source>
        <dbReference type="EMBL" id="XBH18892.1"/>
    </source>
</evidence>
<evidence type="ECO:0000256" key="1">
    <source>
        <dbReference type="ARBA" id="ARBA00005336"/>
    </source>
</evidence>
<dbReference type="SUPFAM" id="SSF51445">
    <property type="entry name" value="(Trans)glycosidases"/>
    <property type="match status" value="1"/>
</dbReference>
<feature type="domain" description="Fibronectin type III-like" evidence="5">
    <location>
        <begin position="678"/>
        <end position="747"/>
    </location>
</feature>
<evidence type="ECO:0000256" key="4">
    <source>
        <dbReference type="RuleBase" id="RU361161"/>
    </source>
</evidence>
<dbReference type="InterPro" id="IPR017853">
    <property type="entry name" value="GH"/>
</dbReference>
<comment type="similarity">
    <text evidence="1 4">Belongs to the glycosyl hydrolase 3 family.</text>
</comment>
<evidence type="ECO:0000259" key="5">
    <source>
        <dbReference type="SMART" id="SM01217"/>
    </source>
</evidence>
<dbReference type="Pfam" id="PF14310">
    <property type="entry name" value="Fn3-like"/>
    <property type="match status" value="1"/>
</dbReference>
<dbReference type="GO" id="GO:0005975">
    <property type="term" value="P:carbohydrate metabolic process"/>
    <property type="evidence" value="ECO:0007669"/>
    <property type="project" value="InterPro"/>
</dbReference>
<dbReference type="InterPro" id="IPR026891">
    <property type="entry name" value="Fn3-like"/>
</dbReference>
<dbReference type="SUPFAM" id="SSF52279">
    <property type="entry name" value="Beta-D-glucan exohydrolase, C-terminal domain"/>
    <property type="match status" value="1"/>
</dbReference>
<protein>
    <submittedName>
        <fullName evidence="6">Glycoside hydrolase family 3 C-terminal domain-containing protein</fullName>
    </submittedName>
</protein>
<dbReference type="EMBL" id="CP121196">
    <property type="protein sequence ID" value="XBH18892.1"/>
    <property type="molecule type" value="Genomic_DNA"/>
</dbReference>
<dbReference type="InterPro" id="IPR019800">
    <property type="entry name" value="Glyco_hydro_3_AS"/>
</dbReference>
<dbReference type="Pfam" id="PF01915">
    <property type="entry name" value="Glyco_hydro_3_C"/>
    <property type="match status" value="1"/>
</dbReference>
<dbReference type="InterPro" id="IPR013783">
    <property type="entry name" value="Ig-like_fold"/>
</dbReference>
<dbReference type="RefSeq" id="WP_348264110.1">
    <property type="nucleotide sequence ID" value="NZ_CP121196.1"/>
</dbReference>
<keyword evidence="4" id="KW-0326">Glycosidase</keyword>
<dbReference type="GO" id="GO:0004553">
    <property type="term" value="F:hydrolase activity, hydrolyzing O-glycosyl compounds"/>
    <property type="evidence" value="ECO:0007669"/>
    <property type="project" value="InterPro"/>
</dbReference>
<dbReference type="AlphaFoldDB" id="A0AAU7DL74"/>
<evidence type="ECO:0000256" key="2">
    <source>
        <dbReference type="ARBA" id="ARBA00022801"/>
    </source>
</evidence>
<dbReference type="Gene3D" id="2.60.40.10">
    <property type="entry name" value="Immunoglobulins"/>
    <property type="match status" value="1"/>
</dbReference>
<dbReference type="PANTHER" id="PTHR42715">
    <property type="entry name" value="BETA-GLUCOSIDASE"/>
    <property type="match status" value="1"/>
</dbReference>
<accession>A0AAU7DL74</accession>
<dbReference type="InterPro" id="IPR001764">
    <property type="entry name" value="Glyco_hydro_3_N"/>
</dbReference>
<dbReference type="PANTHER" id="PTHR42715:SF10">
    <property type="entry name" value="BETA-GLUCOSIDASE"/>
    <property type="match status" value="1"/>
</dbReference>
<dbReference type="PRINTS" id="PR00133">
    <property type="entry name" value="GLHYDRLASE3"/>
</dbReference>
<dbReference type="InterPro" id="IPR036881">
    <property type="entry name" value="Glyco_hydro_3_C_sf"/>
</dbReference>
<proteinExistence type="inferred from homology"/>
<dbReference type="PROSITE" id="PS00775">
    <property type="entry name" value="GLYCOSYL_HYDROL_F3"/>
    <property type="match status" value="1"/>
</dbReference>
<dbReference type="SMART" id="SM01217">
    <property type="entry name" value="Fn3_like"/>
    <property type="match status" value="1"/>
</dbReference>
<keyword evidence="3" id="KW-0119">Carbohydrate metabolism</keyword>
<sequence>MKQILNRYFAFLFGILIALIAGRYTCGQMPGMPQSRHHAWSDTSLSPDARADLVIKEMTLDEKIQLLHGLGWLATVVPPESGPGTRAISSLGFIPGIQRLDIPDLQMSDSVVGISGAGAKGRYATALPSGEAMAATWDPALSYETGTMIGNELRSIGFNMSLGSGINLIREPRNGRTFEYKGEDPLLAGTLAGQELKAEKALHLITDLKHFAVNDQDEGRYTANSIIGKRAMRESDLLAFQIALKDSGAGAVMCAYNEINGVHACENEYTLSDVLKKDFGFKGFVISDWGGTQSTVKAALAGLDIEMPGNDSFGAPLKKAVESGEVPTARLNDMVHRILRTEFDSGIVDNPAKAQSPDVMRGFEVAQKIEEKAAVLLKNERSQLPLNAASIKSIAVIGGHADVGVMSGGGSSQVSPAGGNPVPPPPEIANNPLSVFLESVYQRSAPLKGLREKAAGAQVKFDPGTDVASAAALAKASQVAIVFAVQHESEGMDLKDLSLPDKQDALIEAVAAANPHTLVVLETGGAVLMPWIDKVSAVVEAWYPGIRGSEAIANVLFGSVNPSGKLPLTFPRSEADLPHPVHVNQPAVDANHPVQHLAGFPGLVGVFMKIGPSFDVNYDEGLKVGYKWYDAEKKPVLFPFGFGLSYTTFAYSGLSVTAGNSTSVTFTVKNTGKRAGTETAQVYASLPDAAGEPPKRLVGWTRVDLGAGESKQVSVAVGRERLEVFDEAADGWKLVPGKYVFRVGGSSRDLALEEGVSF</sequence>
<evidence type="ECO:0000256" key="3">
    <source>
        <dbReference type="ARBA" id="ARBA00023277"/>
    </source>
</evidence>
<gene>
    <name evidence="6" type="ORF">P8935_06140</name>
</gene>
<dbReference type="InterPro" id="IPR050288">
    <property type="entry name" value="Cellulose_deg_GH3"/>
</dbReference>
<dbReference type="Gene3D" id="3.40.50.1700">
    <property type="entry name" value="Glycoside hydrolase family 3 C-terminal domain"/>
    <property type="match status" value="1"/>
</dbReference>
<keyword evidence="2 4" id="KW-0378">Hydrolase</keyword>
<name>A0AAU7DL74_9BACT</name>
<reference evidence="6" key="1">
    <citation type="submission" date="2023-03" db="EMBL/GenBank/DDBJ databases">
        <title>Edaphobacter sp.</title>
        <authorList>
            <person name="Huber K.J."/>
            <person name="Papendorf J."/>
            <person name="Pilke C."/>
            <person name="Bunk B."/>
            <person name="Sproeer C."/>
            <person name="Pester M."/>
        </authorList>
    </citation>
    <scope>NUCLEOTIDE SEQUENCE</scope>
    <source>
        <strain evidence="6">DSM 110680</strain>
    </source>
</reference>